<evidence type="ECO:0000313" key="1">
    <source>
        <dbReference type="EMBL" id="KAF1830113.1"/>
    </source>
</evidence>
<dbReference type="Proteomes" id="UP000800040">
    <property type="component" value="Unassembled WGS sequence"/>
</dbReference>
<dbReference type="Pfam" id="PF13921">
    <property type="entry name" value="Myb_DNA-bind_6"/>
    <property type="match status" value="1"/>
</dbReference>
<name>A0A6A5K9Q1_9PLEO</name>
<evidence type="ECO:0000313" key="2">
    <source>
        <dbReference type="Proteomes" id="UP000800040"/>
    </source>
</evidence>
<dbReference type="AlphaFoldDB" id="A0A6A5K9Q1"/>
<accession>A0A6A5K9Q1</accession>
<gene>
    <name evidence="1" type="ORF">BDW02DRAFT_116181</name>
</gene>
<dbReference type="EMBL" id="ML975410">
    <property type="protein sequence ID" value="KAF1830113.1"/>
    <property type="molecule type" value="Genomic_DNA"/>
</dbReference>
<protein>
    <recommendedName>
        <fullName evidence="3">Myb-like domain-containing protein</fullName>
    </recommendedName>
</protein>
<organism evidence="1 2">
    <name type="scientific">Decorospora gaudefroyi</name>
    <dbReference type="NCBI Taxonomy" id="184978"/>
    <lineage>
        <taxon>Eukaryota</taxon>
        <taxon>Fungi</taxon>
        <taxon>Dikarya</taxon>
        <taxon>Ascomycota</taxon>
        <taxon>Pezizomycotina</taxon>
        <taxon>Dothideomycetes</taxon>
        <taxon>Pleosporomycetidae</taxon>
        <taxon>Pleosporales</taxon>
        <taxon>Pleosporineae</taxon>
        <taxon>Pleosporaceae</taxon>
        <taxon>Decorospora</taxon>
    </lineage>
</organism>
<keyword evidence="2" id="KW-1185">Reference proteome</keyword>
<sequence length="177" mass="20245">MFHCISHGLLYESSSLQSLFTLLDEFLNTKDVESSELGLAKLASDTLTAPDRTTISTVLLLPRELSNDVKSQRIPWSQGKTSQLYSYREKGLAFPKIAEELGRTVFACRNHYYNNGLPKSLKIKRPPWSTDEIQDLLSYREQGLTYRRIAEILDRTTIACRVRYTLETRGEHVRGTS</sequence>
<proteinExistence type="predicted"/>
<evidence type="ECO:0008006" key="3">
    <source>
        <dbReference type="Google" id="ProtNLM"/>
    </source>
</evidence>
<reference evidence="1" key="1">
    <citation type="submission" date="2020-01" db="EMBL/GenBank/DDBJ databases">
        <authorList>
            <consortium name="DOE Joint Genome Institute"/>
            <person name="Haridas S."/>
            <person name="Albert R."/>
            <person name="Binder M."/>
            <person name="Bloem J."/>
            <person name="Labutti K."/>
            <person name="Salamov A."/>
            <person name="Andreopoulos B."/>
            <person name="Baker S.E."/>
            <person name="Barry K."/>
            <person name="Bills G."/>
            <person name="Bluhm B.H."/>
            <person name="Cannon C."/>
            <person name="Castanera R."/>
            <person name="Culley D.E."/>
            <person name="Daum C."/>
            <person name="Ezra D."/>
            <person name="Gonzalez J.B."/>
            <person name="Henrissat B."/>
            <person name="Kuo A."/>
            <person name="Liang C."/>
            <person name="Lipzen A."/>
            <person name="Lutzoni F."/>
            <person name="Magnuson J."/>
            <person name="Mondo S."/>
            <person name="Nolan M."/>
            <person name="Ohm R."/>
            <person name="Pangilinan J."/>
            <person name="Park H.-J."/>
            <person name="Ramirez L."/>
            <person name="Alfaro M."/>
            <person name="Sun H."/>
            <person name="Tritt A."/>
            <person name="Yoshinaga Y."/>
            <person name="Zwiers L.-H."/>
            <person name="Turgeon B.G."/>
            <person name="Goodwin S.B."/>
            <person name="Spatafora J.W."/>
            <person name="Crous P.W."/>
            <person name="Grigoriev I.V."/>
        </authorList>
    </citation>
    <scope>NUCLEOTIDE SEQUENCE</scope>
    <source>
        <strain evidence="1">P77</strain>
    </source>
</reference>